<comment type="similarity">
    <text evidence="1">Belongs to the UPF0065 (bug) family.</text>
</comment>
<dbReference type="PIRSF" id="PIRSF017082">
    <property type="entry name" value="YflP"/>
    <property type="match status" value="1"/>
</dbReference>
<evidence type="ECO:0000256" key="2">
    <source>
        <dbReference type="SAM" id="Phobius"/>
    </source>
</evidence>
<evidence type="ECO:0000313" key="4">
    <source>
        <dbReference type="Proteomes" id="UP001220509"/>
    </source>
</evidence>
<reference evidence="3 4" key="1">
    <citation type="submission" date="2023-02" db="EMBL/GenBank/DDBJ databases">
        <title>Genome sequence of Paenibacillus kyungheensis KACC 18744.</title>
        <authorList>
            <person name="Kim S."/>
            <person name="Heo J."/>
            <person name="Kwon S.-W."/>
        </authorList>
    </citation>
    <scope>NUCLEOTIDE SEQUENCE [LARGE SCALE GENOMIC DNA]</scope>
    <source>
        <strain evidence="3 4">KACC 18744</strain>
    </source>
</reference>
<name>A0AAX3M0I2_9BACL</name>
<sequence length="347" mass="37798">MKDWLLVQLFKTSKWKTAVSLLATVIVVLGLISFFSGKWSGISLYYNTPSSFPTKPITLVVPYAVGGGTDITARALVQSTQKYINQPITVVNRTGGGGSIGLMEGANAKPDGYTITYLVAELTTLPHMGLLPITYEKYKPIIQTNNDPSAITVRADAPWKTAQQFLDYARTHPSQIKMGNAGTGSIWHLAAAMLEQATHVTFTHIPYEGAGPAVSALMSGFVDAVPVSPAEVKEEVDQGKLRILMINGSARSEAFPDVPTLQEATGYTVNFSGTWRGLAVPQDTPDEIVHLLAEAFTKGMKEQEFREDMSAHGLGLLVKDKDGFRQQMQQSHDLYARLIPELGLSRK</sequence>
<dbReference type="Pfam" id="PF03401">
    <property type="entry name" value="TctC"/>
    <property type="match status" value="1"/>
</dbReference>
<dbReference type="InterPro" id="IPR042100">
    <property type="entry name" value="Bug_dom1"/>
</dbReference>
<accession>A0AAX3M0I2</accession>
<dbReference type="AlphaFoldDB" id="A0AAX3M0I2"/>
<dbReference type="Gene3D" id="3.40.190.10">
    <property type="entry name" value="Periplasmic binding protein-like II"/>
    <property type="match status" value="1"/>
</dbReference>
<feature type="transmembrane region" description="Helical" evidence="2">
    <location>
        <begin position="21"/>
        <end position="46"/>
    </location>
</feature>
<keyword evidence="2" id="KW-0812">Transmembrane</keyword>
<proteinExistence type="inferred from homology"/>
<gene>
    <name evidence="3" type="ORF">PQ456_20890</name>
</gene>
<dbReference type="PANTHER" id="PTHR42928">
    <property type="entry name" value="TRICARBOXYLATE-BINDING PROTEIN"/>
    <property type="match status" value="1"/>
</dbReference>
<evidence type="ECO:0000313" key="3">
    <source>
        <dbReference type="EMBL" id="WCT55572.1"/>
    </source>
</evidence>
<protein>
    <submittedName>
        <fullName evidence="3">Tripartite tricarboxylate transporter substrate binding protein</fullName>
    </submittedName>
</protein>
<keyword evidence="2" id="KW-1133">Transmembrane helix</keyword>
<dbReference type="CDD" id="cd07012">
    <property type="entry name" value="PBP2_Bug_TTT"/>
    <property type="match status" value="1"/>
</dbReference>
<dbReference type="SUPFAM" id="SSF53850">
    <property type="entry name" value="Periplasmic binding protein-like II"/>
    <property type="match status" value="1"/>
</dbReference>
<organism evidence="3 4">
    <name type="scientific">Paenibacillus kyungheensis</name>
    <dbReference type="NCBI Taxonomy" id="1452732"/>
    <lineage>
        <taxon>Bacteria</taxon>
        <taxon>Bacillati</taxon>
        <taxon>Bacillota</taxon>
        <taxon>Bacilli</taxon>
        <taxon>Bacillales</taxon>
        <taxon>Paenibacillaceae</taxon>
        <taxon>Paenibacillus</taxon>
    </lineage>
</organism>
<dbReference type="PANTHER" id="PTHR42928:SF5">
    <property type="entry name" value="BLR1237 PROTEIN"/>
    <property type="match status" value="1"/>
</dbReference>
<keyword evidence="4" id="KW-1185">Reference proteome</keyword>
<dbReference type="EMBL" id="CP117416">
    <property type="protein sequence ID" value="WCT55572.1"/>
    <property type="molecule type" value="Genomic_DNA"/>
</dbReference>
<keyword evidence="2" id="KW-0472">Membrane</keyword>
<dbReference type="KEGG" id="pka:PQ456_20890"/>
<dbReference type="Proteomes" id="UP001220509">
    <property type="component" value="Chromosome"/>
</dbReference>
<dbReference type="InterPro" id="IPR005064">
    <property type="entry name" value="BUG"/>
</dbReference>
<evidence type="ECO:0000256" key="1">
    <source>
        <dbReference type="ARBA" id="ARBA00006987"/>
    </source>
</evidence>
<dbReference type="RefSeq" id="WP_273613934.1">
    <property type="nucleotide sequence ID" value="NZ_CP117416.1"/>
</dbReference>
<dbReference type="Gene3D" id="3.40.190.150">
    <property type="entry name" value="Bordetella uptake gene, domain 1"/>
    <property type="match status" value="1"/>
</dbReference>